<dbReference type="PANTHER" id="PTHR31071:SF39">
    <property type="entry name" value="PROTEIN BRANCHLESS TRICHOME"/>
    <property type="match status" value="1"/>
</dbReference>
<organism evidence="3 4">
    <name type="scientific">Solanum stoloniferum</name>
    <dbReference type="NCBI Taxonomy" id="62892"/>
    <lineage>
        <taxon>Eukaryota</taxon>
        <taxon>Viridiplantae</taxon>
        <taxon>Streptophyta</taxon>
        <taxon>Embryophyta</taxon>
        <taxon>Tracheophyta</taxon>
        <taxon>Spermatophyta</taxon>
        <taxon>Magnoliopsida</taxon>
        <taxon>eudicotyledons</taxon>
        <taxon>Gunneridae</taxon>
        <taxon>Pentapetalae</taxon>
        <taxon>asterids</taxon>
        <taxon>lamiids</taxon>
        <taxon>Solanales</taxon>
        <taxon>Solanaceae</taxon>
        <taxon>Solanoideae</taxon>
        <taxon>Solaneae</taxon>
        <taxon>Solanum</taxon>
    </lineage>
</organism>
<accession>A0ABD2RI96</accession>
<feature type="signal peptide" evidence="2">
    <location>
        <begin position="1"/>
        <end position="15"/>
    </location>
</feature>
<evidence type="ECO:0000313" key="4">
    <source>
        <dbReference type="Proteomes" id="UP001627284"/>
    </source>
</evidence>
<proteinExistence type="predicted"/>
<name>A0ABD2RI96_9SOLN</name>
<evidence type="ECO:0008006" key="5">
    <source>
        <dbReference type="Google" id="ProtNLM"/>
    </source>
</evidence>
<dbReference type="EMBL" id="JBJKTR010000020">
    <property type="protein sequence ID" value="KAL3331579.1"/>
    <property type="molecule type" value="Genomic_DNA"/>
</dbReference>
<gene>
    <name evidence="3" type="ORF">AABB24_035089</name>
</gene>
<keyword evidence="4" id="KW-1185">Reference proteome</keyword>
<comment type="caution">
    <text evidence="3">The sequence shown here is derived from an EMBL/GenBank/DDBJ whole genome shotgun (WGS) entry which is preliminary data.</text>
</comment>
<keyword evidence="2" id="KW-0732">Signal</keyword>
<dbReference type="AlphaFoldDB" id="A0ABD2RI96"/>
<dbReference type="InterPro" id="IPR043424">
    <property type="entry name" value="BLT-like"/>
</dbReference>
<feature type="coiled-coil region" evidence="1">
    <location>
        <begin position="141"/>
        <end position="264"/>
    </location>
</feature>
<feature type="chain" id="PRO_5044866572" description="Protein BRANCHLESS TRICHOME" evidence="2">
    <location>
        <begin position="16"/>
        <end position="372"/>
    </location>
</feature>
<dbReference type="PANTHER" id="PTHR31071">
    <property type="entry name" value="GB|AAF24581.1"/>
    <property type="match status" value="1"/>
</dbReference>
<reference evidence="3 4" key="1">
    <citation type="submission" date="2024-05" db="EMBL/GenBank/DDBJ databases">
        <title>De novo assembly of an allotetraploid wild potato.</title>
        <authorList>
            <person name="Hosaka A.J."/>
        </authorList>
    </citation>
    <scope>NUCLEOTIDE SEQUENCE [LARGE SCALE GENOMIC DNA]</scope>
    <source>
        <tissue evidence="3">Young leaves</tissue>
    </source>
</reference>
<protein>
    <recommendedName>
        <fullName evidence="5">Protein BRANCHLESS TRICHOME</fullName>
    </recommendedName>
</protein>
<evidence type="ECO:0000313" key="3">
    <source>
        <dbReference type="EMBL" id="KAL3331579.1"/>
    </source>
</evidence>
<keyword evidence="1" id="KW-0175">Coiled coil</keyword>
<evidence type="ECO:0000256" key="2">
    <source>
        <dbReference type="SAM" id="SignalP"/>
    </source>
</evidence>
<sequence>MALLLFFFFFLKARARKLAQKIRKASSALHSSKGVYYKSKKLPHLVIKRMMMMIRSQENLRNKSIGISDDHIIPTSTCPTWKLYENPFYNSQNPLQQDTPLRIQHNNNKQIHRLNLPISARKIAASFWDLTFIRPFMDSELEIARAQVAELKAKVEHERKARKKLEWMNKKIARELSEEKKGREALERVCEELANHISSDKAEMNRLRKDMEEERKMLRVAEVMREERVQMKLTEAKYLLEDKLLELEATKKMLQTEQSNAKIQENINNNYNSSSAACDHEAETSRRDHKSISASNFDEYQVTIHRRNHSQEAENPHIKRGIKGFVEFPKVVRAISSKSRHWGTKLECQKAQLRILLKQKCPIPSNALLTTS</sequence>
<evidence type="ECO:0000256" key="1">
    <source>
        <dbReference type="SAM" id="Coils"/>
    </source>
</evidence>
<dbReference type="Proteomes" id="UP001627284">
    <property type="component" value="Unassembled WGS sequence"/>
</dbReference>